<keyword evidence="3" id="KW-0963">Cytoplasm</keyword>
<dbReference type="InterPro" id="IPR002913">
    <property type="entry name" value="START_lipid-bd_dom"/>
</dbReference>
<name>A0AAN9T8U6_9HEMI</name>
<dbReference type="GO" id="GO:0006869">
    <property type="term" value="P:lipid transport"/>
    <property type="evidence" value="ECO:0007669"/>
    <property type="project" value="UniProtKB-KW"/>
</dbReference>
<dbReference type="GO" id="GO:0005829">
    <property type="term" value="C:cytosol"/>
    <property type="evidence" value="ECO:0007669"/>
    <property type="project" value="UniProtKB-ARBA"/>
</dbReference>
<dbReference type="PROSITE" id="PS50848">
    <property type="entry name" value="START"/>
    <property type="match status" value="1"/>
</dbReference>
<evidence type="ECO:0000256" key="1">
    <source>
        <dbReference type="ARBA" id="ARBA00004496"/>
    </source>
</evidence>
<evidence type="ECO:0000256" key="3">
    <source>
        <dbReference type="ARBA" id="ARBA00022490"/>
    </source>
</evidence>
<proteinExistence type="predicted"/>
<dbReference type="EMBL" id="JBBCAQ010000035">
    <property type="protein sequence ID" value="KAK7578159.1"/>
    <property type="molecule type" value="Genomic_DNA"/>
</dbReference>
<keyword evidence="4" id="KW-0597">Phosphoprotein</keyword>
<dbReference type="FunFam" id="3.30.530.20:FF:000017">
    <property type="entry name" value="Phosphatidylcholine transfer protein, putative"/>
    <property type="match status" value="1"/>
</dbReference>
<keyword evidence="2" id="KW-0813">Transport</keyword>
<feature type="domain" description="START" evidence="12">
    <location>
        <begin position="190"/>
        <end position="382"/>
    </location>
</feature>
<organism evidence="13 14">
    <name type="scientific">Parthenolecanium corni</name>
    <dbReference type="NCBI Taxonomy" id="536013"/>
    <lineage>
        <taxon>Eukaryota</taxon>
        <taxon>Metazoa</taxon>
        <taxon>Ecdysozoa</taxon>
        <taxon>Arthropoda</taxon>
        <taxon>Hexapoda</taxon>
        <taxon>Insecta</taxon>
        <taxon>Pterygota</taxon>
        <taxon>Neoptera</taxon>
        <taxon>Paraneoptera</taxon>
        <taxon>Hemiptera</taxon>
        <taxon>Sternorrhyncha</taxon>
        <taxon>Coccoidea</taxon>
        <taxon>Coccidae</taxon>
        <taxon>Parthenolecanium</taxon>
    </lineage>
</organism>
<comment type="caution">
    <text evidence="13">The sequence shown here is derived from an EMBL/GenBank/DDBJ whole genome shotgun (WGS) entry which is preliminary data.</text>
</comment>
<sequence length="413" mass="48925">MLSVSTIKPITTPEASLKIQKHLYSRHSYTDCKFWCKKNDFQAKINVFANKFRFHPATLKPSLNIRQHSAKILKSWSQQFEYVVTDRVRKSFQLLALYNKWWGNFTSNLCLQRVASELLKGRKFYFTACLAPIFQWEKNRISEEELSKLEVEFNNAKKLFMNDDGTATLTNADALQPDCQCKRCRHLNYDGWTRLYTEKNLKIWRKEHVDHPGEGLYVYKVFGHFPDVTAADFFRVQIDVDYRKNWDTNSVKLNIVESDRYSNSDILYWEFLFPRMFHNRDYVCNRRFAVDSEKKLYTIVSESIDHPKCPEKPPVHRVKEYWSHTVIQSTANSFEEPGIEFTITYYDNPEVIIPNYITVWYTVVGMPEYIKHQREAALKLADLRAKAEFMSPARDKSKKEIQQQTPEKRVLLL</sequence>
<evidence type="ECO:0000313" key="13">
    <source>
        <dbReference type="EMBL" id="KAK7578159.1"/>
    </source>
</evidence>
<evidence type="ECO:0000256" key="7">
    <source>
        <dbReference type="ARBA" id="ARBA00023121"/>
    </source>
</evidence>
<comment type="subcellular location">
    <subcellularLocation>
        <location evidence="1">Cytoplasm</location>
    </subcellularLocation>
</comment>
<dbReference type="Pfam" id="PF01852">
    <property type="entry name" value="START"/>
    <property type="match status" value="1"/>
</dbReference>
<evidence type="ECO:0000259" key="12">
    <source>
        <dbReference type="PROSITE" id="PS50848"/>
    </source>
</evidence>
<evidence type="ECO:0000256" key="9">
    <source>
        <dbReference type="ARBA" id="ARBA00069061"/>
    </source>
</evidence>
<keyword evidence="5" id="KW-0007">Acetylation</keyword>
<dbReference type="SMART" id="SM00234">
    <property type="entry name" value="START"/>
    <property type="match status" value="1"/>
</dbReference>
<evidence type="ECO:0000256" key="6">
    <source>
        <dbReference type="ARBA" id="ARBA00023055"/>
    </source>
</evidence>
<protein>
    <recommendedName>
        <fullName evidence="9">Phosphatidylcholine transfer protein</fullName>
    </recommendedName>
    <alternativeName>
        <fullName evidence="11">START domain-containing protein 2</fullName>
    </alternativeName>
    <alternativeName>
        <fullName evidence="10">StAR-related lipid transfer protein 2</fullName>
    </alternativeName>
</protein>
<keyword evidence="7" id="KW-0446">Lipid-binding</keyword>
<dbReference type="GO" id="GO:0008289">
    <property type="term" value="F:lipid binding"/>
    <property type="evidence" value="ECO:0007669"/>
    <property type="project" value="UniProtKB-KW"/>
</dbReference>
<keyword evidence="14" id="KW-1185">Reference proteome</keyword>
<accession>A0AAN9T8U6</accession>
<dbReference type="PANTHER" id="PTHR19308">
    <property type="entry name" value="PHOSPHATIDYLCHOLINE TRANSFER PROTEIN"/>
    <property type="match status" value="1"/>
</dbReference>
<dbReference type="InterPro" id="IPR051213">
    <property type="entry name" value="START_lipid_transfer"/>
</dbReference>
<evidence type="ECO:0000256" key="2">
    <source>
        <dbReference type="ARBA" id="ARBA00022448"/>
    </source>
</evidence>
<evidence type="ECO:0000256" key="5">
    <source>
        <dbReference type="ARBA" id="ARBA00022990"/>
    </source>
</evidence>
<comment type="subunit">
    <text evidence="8">Interacts with ACOT13/THEM2.</text>
</comment>
<dbReference type="Proteomes" id="UP001367676">
    <property type="component" value="Unassembled WGS sequence"/>
</dbReference>
<evidence type="ECO:0000256" key="8">
    <source>
        <dbReference type="ARBA" id="ARBA00063535"/>
    </source>
</evidence>
<reference evidence="13 14" key="1">
    <citation type="submission" date="2024-03" db="EMBL/GenBank/DDBJ databases">
        <title>Adaptation during the transition from Ophiocordyceps entomopathogen to insect associate is accompanied by gene loss and intensified selection.</title>
        <authorList>
            <person name="Ward C.M."/>
            <person name="Onetto C.A."/>
            <person name="Borneman A.R."/>
        </authorList>
    </citation>
    <scope>NUCLEOTIDE SEQUENCE [LARGE SCALE GENOMIC DNA]</scope>
    <source>
        <strain evidence="13">AWRI1</strain>
        <tissue evidence="13">Single Adult Female</tissue>
    </source>
</reference>
<keyword evidence="6" id="KW-0445">Lipid transport</keyword>
<dbReference type="SUPFAM" id="SSF55961">
    <property type="entry name" value="Bet v1-like"/>
    <property type="match status" value="1"/>
</dbReference>
<dbReference type="PANTHER" id="PTHR19308:SF8">
    <property type="entry name" value="STAR-RELATED LIPID TRANSFER PROTEIN 7, MITOCHONDRIAL"/>
    <property type="match status" value="1"/>
</dbReference>
<dbReference type="AlphaFoldDB" id="A0AAN9T8U6"/>
<evidence type="ECO:0000313" key="14">
    <source>
        <dbReference type="Proteomes" id="UP001367676"/>
    </source>
</evidence>
<evidence type="ECO:0000256" key="4">
    <source>
        <dbReference type="ARBA" id="ARBA00022553"/>
    </source>
</evidence>
<gene>
    <name evidence="13" type="ORF">V9T40_010364</name>
</gene>
<dbReference type="Gene3D" id="3.30.530.20">
    <property type="match status" value="1"/>
</dbReference>
<evidence type="ECO:0000256" key="11">
    <source>
        <dbReference type="ARBA" id="ARBA00079049"/>
    </source>
</evidence>
<dbReference type="InterPro" id="IPR023393">
    <property type="entry name" value="START-like_dom_sf"/>
</dbReference>
<evidence type="ECO:0000256" key="10">
    <source>
        <dbReference type="ARBA" id="ARBA00077188"/>
    </source>
</evidence>